<protein>
    <submittedName>
        <fullName evidence="1">Uncharacterized protein</fullName>
    </submittedName>
</protein>
<evidence type="ECO:0000313" key="1">
    <source>
        <dbReference type="EMBL" id="CEK98955.1"/>
    </source>
</evidence>
<proteinExistence type="predicted"/>
<organism evidence="1">
    <name type="scientific">Arion vulgaris</name>
    <dbReference type="NCBI Taxonomy" id="1028688"/>
    <lineage>
        <taxon>Eukaryota</taxon>
        <taxon>Metazoa</taxon>
        <taxon>Spiralia</taxon>
        <taxon>Lophotrochozoa</taxon>
        <taxon>Mollusca</taxon>
        <taxon>Gastropoda</taxon>
        <taxon>Heterobranchia</taxon>
        <taxon>Euthyneura</taxon>
        <taxon>Panpulmonata</taxon>
        <taxon>Eupulmonata</taxon>
        <taxon>Stylommatophora</taxon>
        <taxon>Helicina</taxon>
        <taxon>Arionoidea</taxon>
        <taxon>Arionidae</taxon>
        <taxon>Arion</taxon>
    </lineage>
</organism>
<accession>A0A0B7C3G4</accession>
<reference evidence="1" key="1">
    <citation type="submission" date="2014-12" db="EMBL/GenBank/DDBJ databases">
        <title>Insight into the proteome of Arion vulgaris.</title>
        <authorList>
            <person name="Aradska J."/>
            <person name="Bulat T."/>
            <person name="Smidak R."/>
            <person name="Sarate P."/>
            <person name="Gangsoo J."/>
            <person name="Sialana F."/>
            <person name="Bilban M."/>
            <person name="Lubec G."/>
        </authorList>
    </citation>
    <scope>NUCLEOTIDE SEQUENCE</scope>
    <source>
        <tissue evidence="1">Skin</tissue>
    </source>
</reference>
<feature type="non-terminal residue" evidence="1">
    <location>
        <position position="1"/>
    </location>
</feature>
<feature type="non-terminal residue" evidence="1">
    <location>
        <position position="75"/>
    </location>
</feature>
<name>A0A0B7C3G4_9EUPU</name>
<dbReference type="EMBL" id="HACG01052084">
    <property type="protein sequence ID" value="CEK98955.1"/>
    <property type="molecule type" value="Transcribed_RNA"/>
</dbReference>
<gene>
    <name evidence="1" type="primary">ORF220054</name>
</gene>
<sequence>PSTGIITTGHYMNGSSETVMSERGTVLPLTSENPIHSTQNWTNSGNLSVIGTAEVKATVPESTSTSAPTTIATTP</sequence>
<dbReference type="AlphaFoldDB" id="A0A0B7C3G4"/>